<feature type="transmembrane region" description="Helical" evidence="10">
    <location>
        <begin position="128"/>
        <end position="150"/>
    </location>
</feature>
<feature type="transmembrane region" description="Helical" evidence="10">
    <location>
        <begin position="188"/>
        <end position="208"/>
    </location>
</feature>
<feature type="transmembrane region" description="Helical" evidence="10">
    <location>
        <begin position="43"/>
        <end position="60"/>
    </location>
</feature>
<dbReference type="GO" id="GO:0009425">
    <property type="term" value="C:bacterial-type flagellum basal body"/>
    <property type="evidence" value="ECO:0007669"/>
    <property type="project" value="UniProtKB-SubCell"/>
</dbReference>
<evidence type="ECO:0000313" key="11">
    <source>
        <dbReference type="EMBL" id="ESL01952.1"/>
    </source>
</evidence>
<sequence>MKMQLQFTVENLEYFLFIVTRVSAFVFTSPFFNFGSIPRQLKVAFTLIFSALLYLTLPYTEVRYPGIIGFTFMVMSEALAGGMLGYFTNIVMTILNFTGRLIDMEIGFAMVTMFDPVFKVDTSVSGNLYNYFTILLLLIGNFHHYFLAAFVDAYKVIPIGRAMVNANTVNVIADFLGNYFLIAMRLMLPIYATMLLVNAVLGVMAKVAPQMNMFVVGIQLKLLVGLAVMVLMTSMLPGVADYLTKEMQDVFLKAVEALKS</sequence>
<keyword evidence="12" id="KW-1185">Reference proteome</keyword>
<feature type="transmembrane region" description="Helical" evidence="10">
    <location>
        <begin position="12"/>
        <end position="31"/>
    </location>
</feature>
<comment type="similarity">
    <text evidence="2 10">Belongs to the FliR/MopE/SpaR family.</text>
</comment>
<dbReference type="PRINTS" id="PR00953">
    <property type="entry name" value="TYPE3IMRPROT"/>
</dbReference>
<evidence type="ECO:0000256" key="4">
    <source>
        <dbReference type="ARBA" id="ARBA00022475"/>
    </source>
</evidence>
<dbReference type="PANTHER" id="PTHR30065">
    <property type="entry name" value="FLAGELLAR BIOSYNTHETIC PROTEIN FLIR"/>
    <property type="match status" value="1"/>
</dbReference>
<evidence type="ECO:0000256" key="2">
    <source>
        <dbReference type="ARBA" id="ARBA00009772"/>
    </source>
</evidence>
<dbReference type="Proteomes" id="UP000018227">
    <property type="component" value="Unassembled WGS sequence"/>
</dbReference>
<comment type="caution">
    <text evidence="11">The sequence shown here is derived from an EMBL/GenBank/DDBJ whole genome shotgun (WGS) entry which is preliminary data.</text>
</comment>
<dbReference type="InterPro" id="IPR002010">
    <property type="entry name" value="T3SS_IM_R"/>
</dbReference>
<dbReference type="InterPro" id="IPR006303">
    <property type="entry name" value="FliR"/>
</dbReference>
<dbReference type="eggNOG" id="COG1684">
    <property type="taxonomic scope" value="Bacteria"/>
</dbReference>
<organism evidence="11 12">
    <name type="scientific">Catonella morbi ATCC 51271</name>
    <dbReference type="NCBI Taxonomy" id="592026"/>
    <lineage>
        <taxon>Bacteria</taxon>
        <taxon>Bacillati</taxon>
        <taxon>Bacillota</taxon>
        <taxon>Clostridia</taxon>
        <taxon>Lachnospirales</taxon>
        <taxon>Lachnospiraceae</taxon>
        <taxon>Catonella</taxon>
    </lineage>
</organism>
<keyword evidence="11" id="KW-0966">Cell projection</keyword>
<dbReference type="RefSeq" id="WP_023355614.1">
    <property type="nucleotide sequence ID" value="NZ_KI535370.1"/>
</dbReference>
<dbReference type="AlphaFoldDB" id="V2Y1K1"/>
<dbReference type="OrthoDB" id="9807748at2"/>
<keyword evidence="7 10" id="KW-0472">Membrane</keyword>
<evidence type="ECO:0000256" key="8">
    <source>
        <dbReference type="ARBA" id="ARBA00023143"/>
    </source>
</evidence>
<comment type="function">
    <text evidence="1 10">Role in flagellar biosynthesis.</text>
</comment>
<keyword evidence="8 10" id="KW-0975">Bacterial flagellum</keyword>
<keyword evidence="5 10" id="KW-0812">Transmembrane</keyword>
<feature type="transmembrane region" description="Helical" evidence="10">
    <location>
        <begin position="67"/>
        <end position="87"/>
    </location>
</feature>
<accession>V2Y1K1</accession>
<dbReference type="NCBIfam" id="TIGR01400">
    <property type="entry name" value="fliR"/>
    <property type="match status" value="1"/>
</dbReference>
<dbReference type="Pfam" id="PF01311">
    <property type="entry name" value="Bac_export_1"/>
    <property type="match status" value="1"/>
</dbReference>
<dbReference type="GO" id="GO:0044780">
    <property type="term" value="P:bacterial-type flagellum assembly"/>
    <property type="evidence" value="ECO:0007669"/>
    <property type="project" value="UniProtKB-UniRule"/>
</dbReference>
<dbReference type="GO" id="GO:0006605">
    <property type="term" value="P:protein targeting"/>
    <property type="evidence" value="ECO:0007669"/>
    <property type="project" value="UniProtKB-UniRule"/>
</dbReference>
<evidence type="ECO:0000256" key="1">
    <source>
        <dbReference type="ARBA" id="ARBA00002578"/>
    </source>
</evidence>
<proteinExistence type="inferred from homology"/>
<gene>
    <name evidence="11" type="ORF">GCWU0000282_002770</name>
</gene>
<dbReference type="EMBL" id="ACIL03000017">
    <property type="protein sequence ID" value="ESL01952.1"/>
    <property type="molecule type" value="Genomic_DNA"/>
</dbReference>
<keyword evidence="11" id="KW-0282">Flagellum</keyword>
<keyword evidence="11" id="KW-0969">Cilium</keyword>
<dbReference type="HOGENOM" id="CLU_063626_2_1_9"/>
<evidence type="ECO:0000256" key="3">
    <source>
        <dbReference type="ARBA" id="ARBA00021717"/>
    </source>
</evidence>
<name>V2Y1K1_9FIRM</name>
<evidence type="ECO:0000256" key="7">
    <source>
        <dbReference type="ARBA" id="ARBA00023136"/>
    </source>
</evidence>
<evidence type="ECO:0000313" key="12">
    <source>
        <dbReference type="Proteomes" id="UP000018227"/>
    </source>
</evidence>
<dbReference type="PANTHER" id="PTHR30065:SF1">
    <property type="entry name" value="SURFACE PRESENTATION OF ANTIGENS PROTEIN SPAR"/>
    <property type="match status" value="1"/>
</dbReference>
<evidence type="ECO:0000256" key="10">
    <source>
        <dbReference type="RuleBase" id="RU362071"/>
    </source>
</evidence>
<evidence type="ECO:0000256" key="5">
    <source>
        <dbReference type="ARBA" id="ARBA00022692"/>
    </source>
</evidence>
<reference evidence="11 12" key="1">
    <citation type="submission" date="2013-06" db="EMBL/GenBank/DDBJ databases">
        <authorList>
            <person name="Weinstock G."/>
            <person name="Sodergren E."/>
            <person name="Clifton S."/>
            <person name="Fulton L."/>
            <person name="Fulton B."/>
            <person name="Courtney L."/>
            <person name="Fronick C."/>
            <person name="Harrison M."/>
            <person name="Strong C."/>
            <person name="Farmer C."/>
            <person name="Delahaunty K."/>
            <person name="Markovic C."/>
            <person name="Hall O."/>
            <person name="Minx P."/>
            <person name="Tomlinson C."/>
            <person name="Mitreva M."/>
            <person name="Nelson J."/>
            <person name="Hou S."/>
            <person name="Wollam A."/>
            <person name="Pepin K.H."/>
            <person name="Johnson M."/>
            <person name="Bhonagiri V."/>
            <person name="Nash W.E."/>
            <person name="Warren W."/>
            <person name="Chinwalla A."/>
            <person name="Mardis E.R."/>
            <person name="Wilson R.K."/>
        </authorList>
    </citation>
    <scope>NUCLEOTIDE SEQUENCE [LARGE SCALE GENOMIC DNA]</scope>
    <source>
        <strain evidence="11 12">ATCC 51271</strain>
    </source>
</reference>
<feature type="transmembrane region" description="Helical" evidence="10">
    <location>
        <begin position="220"/>
        <end position="240"/>
    </location>
</feature>
<keyword evidence="4 10" id="KW-1003">Cell membrane</keyword>
<evidence type="ECO:0000256" key="9">
    <source>
        <dbReference type="NCBIfam" id="TIGR01400"/>
    </source>
</evidence>
<comment type="subcellular location">
    <subcellularLocation>
        <location evidence="10">Cell membrane</location>
        <topology evidence="10">Multi-pass membrane protein</topology>
    </subcellularLocation>
    <subcellularLocation>
        <location evidence="10">Bacterial flagellum basal body</location>
    </subcellularLocation>
</comment>
<protein>
    <recommendedName>
        <fullName evidence="3 9">Flagellar biosynthetic protein FliR</fullName>
    </recommendedName>
</protein>
<keyword evidence="6 10" id="KW-1133">Transmembrane helix</keyword>
<dbReference type="STRING" id="592026.GCWU0000282_002770"/>
<dbReference type="GO" id="GO:0005886">
    <property type="term" value="C:plasma membrane"/>
    <property type="evidence" value="ECO:0007669"/>
    <property type="project" value="UniProtKB-SubCell"/>
</dbReference>
<evidence type="ECO:0000256" key="6">
    <source>
        <dbReference type="ARBA" id="ARBA00022989"/>
    </source>
</evidence>